<dbReference type="InterPro" id="IPR010744">
    <property type="entry name" value="Phage_CI_N"/>
</dbReference>
<organism evidence="2 3">
    <name type="scientific">Pseudomonas putida</name>
    <name type="common">Arthrobacter siderocapsulatus</name>
    <dbReference type="NCBI Taxonomy" id="303"/>
    <lineage>
        <taxon>Bacteria</taxon>
        <taxon>Pseudomonadati</taxon>
        <taxon>Pseudomonadota</taxon>
        <taxon>Gammaproteobacteria</taxon>
        <taxon>Pseudomonadales</taxon>
        <taxon>Pseudomonadaceae</taxon>
        <taxon>Pseudomonas</taxon>
    </lineage>
</organism>
<dbReference type="Proteomes" id="UP000298551">
    <property type="component" value="Chromosome"/>
</dbReference>
<dbReference type="Gene3D" id="1.10.260.40">
    <property type="entry name" value="lambda repressor-like DNA-binding domains"/>
    <property type="match status" value="1"/>
</dbReference>
<protein>
    <submittedName>
        <fullName evidence="2">Bacteriophage CI repressor</fullName>
    </submittedName>
</protein>
<gene>
    <name evidence="2" type="ORF">E6B08_20480</name>
</gene>
<dbReference type="GO" id="GO:0003677">
    <property type="term" value="F:DNA binding"/>
    <property type="evidence" value="ECO:0007669"/>
    <property type="project" value="InterPro"/>
</dbReference>
<name>A0A4D6XFF9_PSEPU</name>
<evidence type="ECO:0000313" key="3">
    <source>
        <dbReference type="Proteomes" id="UP000298551"/>
    </source>
</evidence>
<dbReference type="AlphaFoldDB" id="A0A4D6XFF9"/>
<dbReference type="RefSeq" id="WP_136915689.1">
    <property type="nucleotide sequence ID" value="NZ_CP039371.1"/>
</dbReference>
<reference evidence="3" key="1">
    <citation type="submission" date="2019-04" db="EMBL/GenBank/DDBJ databases">
        <title>Genome sequence of Pseudomonas putida 1290, an auxin catabolizing strain.</title>
        <authorList>
            <person name="Laird T.S."/>
            <person name="Leveau J.H.J."/>
        </authorList>
    </citation>
    <scope>NUCLEOTIDE SEQUENCE [LARGE SCALE GENOMIC DNA]</scope>
    <source>
        <strain evidence="3">1290</strain>
    </source>
</reference>
<proteinExistence type="predicted"/>
<dbReference type="InterPro" id="IPR010982">
    <property type="entry name" value="Lambda_DNA-bd_dom_sf"/>
</dbReference>
<sequence>MSSVFFASVLLRLKQLTGSNTDVQLARALNVSPQTLSSWKVRASVPYSLCVELARQNACSLDWLLLGEGTLANQPDAQSDWESAALDDLRSLSLADRQAALLFIKDKQRIQELERKLDRLASRVADTLPG</sequence>
<evidence type="ECO:0000313" key="2">
    <source>
        <dbReference type="EMBL" id="QCI13580.1"/>
    </source>
</evidence>
<dbReference type="Pfam" id="PF07022">
    <property type="entry name" value="Phage_CI_repr"/>
    <property type="match status" value="1"/>
</dbReference>
<dbReference type="OrthoDB" id="7012374at2"/>
<feature type="domain" description="Bacteriophage CI repressor N-terminal" evidence="1">
    <location>
        <begin position="9"/>
        <end position="71"/>
    </location>
</feature>
<evidence type="ECO:0000259" key="1">
    <source>
        <dbReference type="Pfam" id="PF07022"/>
    </source>
</evidence>
<dbReference type="GO" id="GO:0045892">
    <property type="term" value="P:negative regulation of DNA-templated transcription"/>
    <property type="evidence" value="ECO:0007669"/>
    <property type="project" value="InterPro"/>
</dbReference>
<dbReference type="EMBL" id="CP039371">
    <property type="protein sequence ID" value="QCI13580.1"/>
    <property type="molecule type" value="Genomic_DNA"/>
</dbReference>
<accession>A0A4D6XFF9</accession>